<feature type="transmembrane region" description="Helical" evidence="10">
    <location>
        <begin position="199"/>
        <end position="219"/>
    </location>
</feature>
<feature type="compositionally biased region" description="Polar residues" evidence="9">
    <location>
        <begin position="589"/>
        <end position="598"/>
    </location>
</feature>
<evidence type="ECO:0000313" key="12">
    <source>
        <dbReference type="Proteomes" id="UP001158576"/>
    </source>
</evidence>
<keyword evidence="3 10" id="KW-1133">Transmembrane helix</keyword>
<dbReference type="Proteomes" id="UP001158576">
    <property type="component" value="Chromosome XSR"/>
</dbReference>
<dbReference type="PRINTS" id="PR00237">
    <property type="entry name" value="GPCRRHODOPSN"/>
</dbReference>
<keyword evidence="4 8" id="KW-0297">G-protein coupled receptor</keyword>
<evidence type="ECO:0000256" key="5">
    <source>
        <dbReference type="ARBA" id="ARBA00023136"/>
    </source>
</evidence>
<name>A0ABN7SGR1_OIKDI</name>
<evidence type="ECO:0000313" key="11">
    <source>
        <dbReference type="EMBL" id="CAG5098886.1"/>
    </source>
</evidence>
<gene>
    <name evidence="11" type="ORF">OKIOD_LOCUS7620</name>
</gene>
<accession>A0ABN7SGR1</accession>
<feature type="transmembrane region" description="Helical" evidence="10">
    <location>
        <begin position="120"/>
        <end position="141"/>
    </location>
</feature>
<feature type="compositionally biased region" description="Basic and acidic residues" evidence="9">
    <location>
        <begin position="578"/>
        <end position="588"/>
    </location>
</feature>
<feature type="transmembrane region" description="Helical" evidence="10">
    <location>
        <begin position="497"/>
        <end position="524"/>
    </location>
</feature>
<evidence type="ECO:0000256" key="4">
    <source>
        <dbReference type="ARBA" id="ARBA00023040"/>
    </source>
</evidence>
<comment type="similarity">
    <text evidence="8">Belongs to the G-protein coupled receptor 1 family.</text>
</comment>
<reference evidence="11 12" key="1">
    <citation type="submission" date="2021-04" db="EMBL/GenBank/DDBJ databases">
        <authorList>
            <person name="Bliznina A."/>
        </authorList>
    </citation>
    <scope>NUCLEOTIDE SEQUENCE [LARGE SCALE GENOMIC DNA]</scope>
</reference>
<feature type="transmembrane region" description="Helical" evidence="10">
    <location>
        <begin position="448"/>
        <end position="467"/>
    </location>
</feature>
<dbReference type="PANTHER" id="PTHR45695:SF9">
    <property type="entry name" value="LEUCOKININ RECEPTOR"/>
    <property type="match status" value="1"/>
</dbReference>
<dbReference type="Pfam" id="PF00001">
    <property type="entry name" value="7tm_1"/>
    <property type="match status" value="2"/>
</dbReference>
<dbReference type="EMBL" id="OU015569">
    <property type="protein sequence ID" value="CAG5098886.1"/>
    <property type="molecule type" value="Genomic_DNA"/>
</dbReference>
<keyword evidence="12" id="KW-1185">Reference proteome</keyword>
<feature type="transmembrane region" description="Helical" evidence="10">
    <location>
        <begin position="240"/>
        <end position="263"/>
    </location>
</feature>
<sequence length="640" mass="73948">MNQTEIRVNREFKEAVRERTLFNLKKRLFKNTLSEEKRVIMDERDCKCNDPNLINLFTATQICEWNKEENVDPDVLELGTHEIMVMVYWWIVFVLGLLVNSTVIFMILSNRSLMVTASHVYALHMAIADLLLILILPVHMLEYRTHPTWKWIKSWAMDSSESNSTMLAPASNNIEARQFPLLFGKAICPIYATIKSVNFVVSIYFLMLMAIDRYIAIHCNKYAIVPRNRPPKRAHLINSFILYFFSSFVWFMALIITFPIWSYTKFDTETFRCHEDWGMLNATIPQVPENERDLNDKMCMGSFHFSKSHTSNCNFSSIIHQSSNFSMRKTGENLPGIYDNGENEDYLDEIFDEMSESESNSEDFLPEPGVKITIDEKTFDPTAKRILDPFEWTEMVMNDARGGCKSEVNLTHESILFVKNWPKNCQMKLSNINECSCDTSSEFKQHTWLIFVFAFTVPIIVITYCYVQFLKSVYSVARSAGNTSQQSRDHAKEIKRLSFLVFCLIFAFLLCWGPAQLITVLKASGTLQNSSRRLCRGLLQSKNFLVWTSAVINSLIYMSMGGFRRRIKGSIKEFRESRSKTMESRLSRNDATPRTSFMPSQNGTEWNSLLARESNQPAVNGTTPLFKTTNMFENDTSPHS</sequence>
<evidence type="ECO:0000256" key="6">
    <source>
        <dbReference type="ARBA" id="ARBA00023170"/>
    </source>
</evidence>
<keyword evidence="7 8" id="KW-0807">Transducer</keyword>
<dbReference type="Gene3D" id="1.20.1070.10">
    <property type="entry name" value="Rhodopsin 7-helix transmembrane proteins"/>
    <property type="match status" value="3"/>
</dbReference>
<evidence type="ECO:0000256" key="2">
    <source>
        <dbReference type="ARBA" id="ARBA00022692"/>
    </source>
</evidence>
<dbReference type="PANTHER" id="PTHR45695">
    <property type="entry name" value="LEUCOKININ RECEPTOR-RELATED"/>
    <property type="match status" value="1"/>
</dbReference>
<keyword evidence="6 8" id="KW-0675">Receptor</keyword>
<feature type="transmembrane region" description="Helical" evidence="10">
    <location>
        <begin position="87"/>
        <end position="108"/>
    </location>
</feature>
<proteinExistence type="inferred from homology"/>
<evidence type="ECO:0000256" key="3">
    <source>
        <dbReference type="ARBA" id="ARBA00022989"/>
    </source>
</evidence>
<feature type="region of interest" description="Disordered" evidence="9">
    <location>
        <begin position="578"/>
        <end position="598"/>
    </location>
</feature>
<organism evidence="11 12">
    <name type="scientific">Oikopleura dioica</name>
    <name type="common">Tunicate</name>
    <dbReference type="NCBI Taxonomy" id="34765"/>
    <lineage>
        <taxon>Eukaryota</taxon>
        <taxon>Metazoa</taxon>
        <taxon>Chordata</taxon>
        <taxon>Tunicata</taxon>
        <taxon>Appendicularia</taxon>
        <taxon>Copelata</taxon>
        <taxon>Oikopleuridae</taxon>
        <taxon>Oikopleura</taxon>
    </lineage>
</organism>
<comment type="subcellular location">
    <subcellularLocation>
        <location evidence="1">Membrane</location>
        <topology evidence="1">Multi-pass membrane protein</topology>
    </subcellularLocation>
</comment>
<feature type="transmembrane region" description="Helical" evidence="10">
    <location>
        <begin position="544"/>
        <end position="563"/>
    </location>
</feature>
<evidence type="ECO:0000256" key="9">
    <source>
        <dbReference type="SAM" id="MobiDB-lite"/>
    </source>
</evidence>
<dbReference type="InterPro" id="IPR000276">
    <property type="entry name" value="GPCR_Rhodpsn"/>
</dbReference>
<evidence type="ECO:0000256" key="10">
    <source>
        <dbReference type="SAM" id="Phobius"/>
    </source>
</evidence>
<evidence type="ECO:0000256" key="1">
    <source>
        <dbReference type="ARBA" id="ARBA00004141"/>
    </source>
</evidence>
<dbReference type="PROSITE" id="PS00237">
    <property type="entry name" value="G_PROTEIN_RECEP_F1_1"/>
    <property type="match status" value="1"/>
</dbReference>
<evidence type="ECO:0000256" key="7">
    <source>
        <dbReference type="ARBA" id="ARBA00023224"/>
    </source>
</evidence>
<evidence type="ECO:0000256" key="8">
    <source>
        <dbReference type="RuleBase" id="RU000688"/>
    </source>
</evidence>
<keyword evidence="5 10" id="KW-0472">Membrane</keyword>
<keyword evidence="2 8" id="KW-0812">Transmembrane</keyword>
<protein>
    <submittedName>
        <fullName evidence="11">Oidioi.mRNA.OKI2018_I69.XSR.g16062.t1.cds</fullName>
    </submittedName>
</protein>
<dbReference type="SUPFAM" id="SSF81321">
    <property type="entry name" value="Family A G protein-coupled receptor-like"/>
    <property type="match status" value="2"/>
</dbReference>